<evidence type="ECO:0000256" key="1">
    <source>
        <dbReference type="ARBA" id="ARBA00022723"/>
    </source>
</evidence>
<feature type="domain" description="CCHC-type" evidence="7">
    <location>
        <begin position="216"/>
        <end position="231"/>
    </location>
</feature>
<dbReference type="STRING" id="329046.A0A1Y2CGT7"/>
<sequence>MTRVTKMARKKHVEATGFNVVPLKVNKFESASEPEPSPSSSVQHVNEGEEQHKRPAEDAGDQQPAKKAKRVRHRSLMEPSAEKEESDAAKALESKLGSTDFNNTEGSLSRKEREVLKRRTRKEKLKEKKMTCFLCRQKGHSVKNCPRSGDAAKLAAAEKASALDLDDQDLAAIDAEMEKSALAMEGICYRCGSTEHKSSQCKKKLNSDNPFPFASCFVCKATGHLASACPKNDKGMYPNGGSCKFCGSVKHLAKDCKPALMERGVITLGKIDLAQGGDDDDVFINLRSIQDNRSTEREPVRAVAAPTPAAKKVVKKVVKF</sequence>
<evidence type="ECO:0000256" key="6">
    <source>
        <dbReference type="SAM" id="MobiDB-lite"/>
    </source>
</evidence>
<dbReference type="AlphaFoldDB" id="A0A1Y2CGT7"/>
<dbReference type="Gene3D" id="4.10.60.10">
    <property type="entry name" value="Zinc finger, CCHC-type"/>
    <property type="match status" value="2"/>
</dbReference>
<evidence type="ECO:0000256" key="5">
    <source>
        <dbReference type="PROSITE-ProRule" id="PRU00047"/>
    </source>
</evidence>
<organism evidence="8 9">
    <name type="scientific">Rhizoclosmatium globosum</name>
    <dbReference type="NCBI Taxonomy" id="329046"/>
    <lineage>
        <taxon>Eukaryota</taxon>
        <taxon>Fungi</taxon>
        <taxon>Fungi incertae sedis</taxon>
        <taxon>Chytridiomycota</taxon>
        <taxon>Chytridiomycota incertae sedis</taxon>
        <taxon>Chytridiomycetes</taxon>
        <taxon>Chytridiales</taxon>
        <taxon>Chytriomycetaceae</taxon>
        <taxon>Rhizoclosmatium</taxon>
    </lineage>
</organism>
<dbReference type="InterPro" id="IPR001878">
    <property type="entry name" value="Znf_CCHC"/>
</dbReference>
<dbReference type="SUPFAM" id="SSF57756">
    <property type="entry name" value="Retrovirus zinc finger-like domains"/>
    <property type="match status" value="2"/>
</dbReference>
<proteinExistence type="predicted"/>
<dbReference type="GO" id="GO:0008270">
    <property type="term" value="F:zinc ion binding"/>
    <property type="evidence" value="ECO:0007669"/>
    <property type="project" value="UniProtKB-KW"/>
</dbReference>
<dbReference type="OrthoDB" id="3863715at2759"/>
<keyword evidence="3 5" id="KW-0863">Zinc-finger</keyword>
<feature type="compositionally biased region" description="Low complexity" evidence="6">
    <location>
        <begin position="29"/>
        <end position="41"/>
    </location>
</feature>
<dbReference type="SMART" id="SM00343">
    <property type="entry name" value="ZnF_C2HC"/>
    <property type="match status" value="4"/>
</dbReference>
<evidence type="ECO:0000259" key="7">
    <source>
        <dbReference type="PROSITE" id="PS50158"/>
    </source>
</evidence>
<feature type="compositionally biased region" description="Basic and acidic residues" evidence="6">
    <location>
        <begin position="46"/>
        <end position="57"/>
    </location>
</feature>
<dbReference type="EMBL" id="MCGO01000018">
    <property type="protein sequence ID" value="ORY46127.1"/>
    <property type="molecule type" value="Genomic_DNA"/>
</dbReference>
<keyword evidence="4" id="KW-0862">Zinc</keyword>
<accession>A0A1Y2CGT7</accession>
<reference evidence="8 9" key="1">
    <citation type="submission" date="2016-07" db="EMBL/GenBank/DDBJ databases">
        <title>Pervasive Adenine N6-methylation of Active Genes in Fungi.</title>
        <authorList>
            <consortium name="DOE Joint Genome Institute"/>
            <person name="Mondo S.J."/>
            <person name="Dannebaum R.O."/>
            <person name="Kuo R.C."/>
            <person name="Labutti K."/>
            <person name="Haridas S."/>
            <person name="Kuo A."/>
            <person name="Salamov A."/>
            <person name="Ahrendt S.R."/>
            <person name="Lipzen A."/>
            <person name="Sullivan W."/>
            <person name="Andreopoulos W.B."/>
            <person name="Clum A."/>
            <person name="Lindquist E."/>
            <person name="Daum C."/>
            <person name="Ramamoorthy G.K."/>
            <person name="Gryganskyi A."/>
            <person name="Culley D."/>
            <person name="Magnuson J.K."/>
            <person name="James T.Y."/>
            <person name="O'Malley M.A."/>
            <person name="Stajich J.E."/>
            <person name="Spatafora J.W."/>
            <person name="Visel A."/>
            <person name="Grigoriev I.V."/>
        </authorList>
    </citation>
    <scope>NUCLEOTIDE SEQUENCE [LARGE SCALE GENOMIC DNA]</scope>
    <source>
        <strain evidence="8 9">JEL800</strain>
    </source>
</reference>
<feature type="domain" description="CCHC-type" evidence="7">
    <location>
        <begin position="132"/>
        <end position="147"/>
    </location>
</feature>
<dbReference type="PROSITE" id="PS50158">
    <property type="entry name" value="ZF_CCHC"/>
    <property type="match status" value="3"/>
</dbReference>
<dbReference type="PANTHER" id="PTHR46242:SF1">
    <property type="entry name" value="ZINC FINGER CCHC DOMAIN-CONTAINING PROTEIN 9"/>
    <property type="match status" value="1"/>
</dbReference>
<keyword evidence="2" id="KW-0677">Repeat</keyword>
<evidence type="ECO:0000313" key="9">
    <source>
        <dbReference type="Proteomes" id="UP000193642"/>
    </source>
</evidence>
<protein>
    <recommendedName>
        <fullName evidence="7">CCHC-type domain-containing protein</fullName>
    </recommendedName>
</protein>
<feature type="region of interest" description="Disordered" evidence="6">
    <location>
        <begin position="1"/>
        <end position="115"/>
    </location>
</feature>
<feature type="compositionally biased region" description="Basic residues" evidence="6">
    <location>
        <begin position="1"/>
        <end position="12"/>
    </location>
</feature>
<dbReference type="Pfam" id="PF00098">
    <property type="entry name" value="zf-CCHC"/>
    <property type="match status" value="2"/>
</dbReference>
<keyword evidence="1" id="KW-0479">Metal-binding</keyword>
<feature type="compositionally biased region" description="Basic and acidic residues" evidence="6">
    <location>
        <begin position="80"/>
        <end position="93"/>
    </location>
</feature>
<feature type="compositionally biased region" description="Polar residues" evidence="6">
    <location>
        <begin position="96"/>
        <end position="107"/>
    </location>
</feature>
<evidence type="ECO:0000256" key="4">
    <source>
        <dbReference type="ARBA" id="ARBA00022833"/>
    </source>
</evidence>
<dbReference type="InterPro" id="IPR042246">
    <property type="entry name" value="ZCCHC9"/>
</dbReference>
<evidence type="ECO:0000256" key="3">
    <source>
        <dbReference type="ARBA" id="ARBA00022771"/>
    </source>
</evidence>
<feature type="domain" description="CCHC-type" evidence="7">
    <location>
        <begin position="188"/>
        <end position="203"/>
    </location>
</feature>
<dbReference type="FunFam" id="4.10.60.10:FF:000091">
    <property type="entry name" value="Zinc finger CCHC-type-containing 9"/>
    <property type="match status" value="1"/>
</dbReference>
<dbReference type="Proteomes" id="UP000193642">
    <property type="component" value="Unassembled WGS sequence"/>
</dbReference>
<comment type="caution">
    <text evidence="8">The sequence shown here is derived from an EMBL/GenBank/DDBJ whole genome shotgun (WGS) entry which is preliminary data.</text>
</comment>
<dbReference type="GO" id="GO:0005730">
    <property type="term" value="C:nucleolus"/>
    <property type="evidence" value="ECO:0007669"/>
    <property type="project" value="TreeGrafter"/>
</dbReference>
<dbReference type="GO" id="GO:0003676">
    <property type="term" value="F:nucleic acid binding"/>
    <property type="evidence" value="ECO:0007669"/>
    <property type="project" value="InterPro"/>
</dbReference>
<name>A0A1Y2CGT7_9FUNG</name>
<dbReference type="PANTHER" id="PTHR46242">
    <property type="entry name" value="ZINC FINGER CCHC DOMAIN-CONTAINING PROTEIN 9 ZCCHC9"/>
    <property type="match status" value="1"/>
</dbReference>
<evidence type="ECO:0000256" key="2">
    <source>
        <dbReference type="ARBA" id="ARBA00022737"/>
    </source>
</evidence>
<keyword evidence="9" id="KW-1185">Reference proteome</keyword>
<evidence type="ECO:0000313" key="8">
    <source>
        <dbReference type="EMBL" id="ORY46127.1"/>
    </source>
</evidence>
<dbReference type="InterPro" id="IPR036875">
    <property type="entry name" value="Znf_CCHC_sf"/>
</dbReference>
<gene>
    <name evidence="8" type="ORF">BCR33DRAFT_716126</name>
</gene>